<dbReference type="HAMAP" id="MF_01366">
    <property type="entry name" value="Ribosomal_uL13"/>
    <property type="match status" value="1"/>
</dbReference>
<protein>
    <recommendedName>
        <fullName evidence="4">Large ribosomal subunit protein uL13</fullName>
    </recommendedName>
</protein>
<comment type="function">
    <text evidence="4 6">This protein is one of the early assembly proteins of the 50S ribosomal subunit, although it is not seen to bind rRNA by itself. It is important during the early stages of 50S assembly.</text>
</comment>
<evidence type="ECO:0000256" key="2">
    <source>
        <dbReference type="ARBA" id="ARBA00022980"/>
    </source>
</evidence>
<evidence type="ECO:0000256" key="1">
    <source>
        <dbReference type="ARBA" id="ARBA00006227"/>
    </source>
</evidence>
<name>A0A6J4NVB2_9BACT</name>
<reference evidence="7" key="1">
    <citation type="submission" date="2020-02" db="EMBL/GenBank/DDBJ databases">
        <authorList>
            <person name="Meier V. D."/>
        </authorList>
    </citation>
    <scope>NUCLEOTIDE SEQUENCE</scope>
    <source>
        <strain evidence="7">AVDCRST_MAG74</strain>
    </source>
</reference>
<evidence type="ECO:0000256" key="4">
    <source>
        <dbReference type="HAMAP-Rule" id="MF_01366"/>
    </source>
</evidence>
<keyword evidence="2 4" id="KW-0689">Ribosomal protein</keyword>
<organism evidence="7">
    <name type="scientific">uncultured Pyrinomonadaceae bacterium</name>
    <dbReference type="NCBI Taxonomy" id="2283094"/>
    <lineage>
        <taxon>Bacteria</taxon>
        <taxon>Pseudomonadati</taxon>
        <taxon>Acidobacteriota</taxon>
        <taxon>Blastocatellia</taxon>
        <taxon>Blastocatellales</taxon>
        <taxon>Pyrinomonadaceae</taxon>
        <taxon>environmental samples</taxon>
    </lineage>
</organism>
<dbReference type="Pfam" id="PF00572">
    <property type="entry name" value="Ribosomal_L13"/>
    <property type="match status" value="1"/>
</dbReference>
<dbReference type="CDD" id="cd00392">
    <property type="entry name" value="Ribosomal_L13"/>
    <property type="match status" value="1"/>
</dbReference>
<evidence type="ECO:0000256" key="5">
    <source>
        <dbReference type="RuleBase" id="RU003877"/>
    </source>
</evidence>
<dbReference type="PANTHER" id="PTHR11545">
    <property type="entry name" value="RIBOSOMAL PROTEIN L13"/>
    <property type="match status" value="1"/>
</dbReference>
<dbReference type="InterPro" id="IPR023563">
    <property type="entry name" value="Ribosomal_uL13_CS"/>
</dbReference>
<dbReference type="AlphaFoldDB" id="A0A6J4NVB2"/>
<sequence>MLDAHFFFRYSNGSRFGENQRQKQTIMSTYFPSGKGLAENRKWFVVDAQGKTVGRLATEVARILSGKNNPAYTPFLDMGDHVVVINARHCIFKGSKNEQKVYRYHTLYPGGLRETNVKDMFASKPERILELAIKGMLPKTKLGKAMAKKLKVYADADHRHTAQQPETIEIETK</sequence>
<evidence type="ECO:0000313" key="7">
    <source>
        <dbReference type="EMBL" id="CAA9399072.1"/>
    </source>
</evidence>
<dbReference type="EMBL" id="CADCUR010000122">
    <property type="protein sequence ID" value="CAA9399072.1"/>
    <property type="molecule type" value="Genomic_DNA"/>
</dbReference>
<dbReference type="PANTHER" id="PTHR11545:SF2">
    <property type="entry name" value="LARGE RIBOSOMAL SUBUNIT PROTEIN UL13M"/>
    <property type="match status" value="1"/>
</dbReference>
<gene>
    <name evidence="4 6" type="primary">rplM</name>
    <name evidence="7" type="ORF">AVDCRST_MAG74-1463</name>
</gene>
<dbReference type="GO" id="GO:0005840">
    <property type="term" value="C:ribosome"/>
    <property type="evidence" value="ECO:0007669"/>
    <property type="project" value="UniProtKB-KW"/>
</dbReference>
<dbReference type="GO" id="GO:0003735">
    <property type="term" value="F:structural constituent of ribosome"/>
    <property type="evidence" value="ECO:0007669"/>
    <property type="project" value="InterPro"/>
</dbReference>
<dbReference type="SUPFAM" id="SSF52161">
    <property type="entry name" value="Ribosomal protein L13"/>
    <property type="match status" value="1"/>
</dbReference>
<comment type="subunit">
    <text evidence="4">Part of the 50S ribosomal subunit.</text>
</comment>
<dbReference type="PROSITE" id="PS00783">
    <property type="entry name" value="RIBOSOMAL_L13"/>
    <property type="match status" value="1"/>
</dbReference>
<dbReference type="Gene3D" id="3.90.1180.10">
    <property type="entry name" value="Ribosomal protein L13"/>
    <property type="match status" value="1"/>
</dbReference>
<evidence type="ECO:0000256" key="6">
    <source>
        <dbReference type="RuleBase" id="RU003878"/>
    </source>
</evidence>
<dbReference type="GO" id="GO:0006412">
    <property type="term" value="P:translation"/>
    <property type="evidence" value="ECO:0007669"/>
    <property type="project" value="UniProtKB-UniRule"/>
</dbReference>
<accession>A0A6J4NVB2</accession>
<dbReference type="InterPro" id="IPR005823">
    <property type="entry name" value="Ribosomal_uL13_bac-type"/>
</dbReference>
<evidence type="ECO:0000256" key="3">
    <source>
        <dbReference type="ARBA" id="ARBA00023274"/>
    </source>
</evidence>
<dbReference type="GO" id="GO:0003729">
    <property type="term" value="F:mRNA binding"/>
    <property type="evidence" value="ECO:0007669"/>
    <property type="project" value="TreeGrafter"/>
</dbReference>
<dbReference type="InterPro" id="IPR005822">
    <property type="entry name" value="Ribosomal_uL13"/>
</dbReference>
<dbReference type="InterPro" id="IPR036899">
    <property type="entry name" value="Ribosomal_uL13_sf"/>
</dbReference>
<comment type="similarity">
    <text evidence="1 4 5">Belongs to the universal ribosomal protein uL13 family.</text>
</comment>
<dbReference type="GO" id="GO:0017148">
    <property type="term" value="P:negative regulation of translation"/>
    <property type="evidence" value="ECO:0007669"/>
    <property type="project" value="TreeGrafter"/>
</dbReference>
<dbReference type="GO" id="GO:1990904">
    <property type="term" value="C:ribonucleoprotein complex"/>
    <property type="evidence" value="ECO:0007669"/>
    <property type="project" value="UniProtKB-KW"/>
</dbReference>
<keyword evidence="3 4" id="KW-0687">Ribonucleoprotein</keyword>
<dbReference type="NCBIfam" id="TIGR01066">
    <property type="entry name" value="rplM_bact"/>
    <property type="match status" value="1"/>
</dbReference>
<proteinExistence type="inferred from homology"/>